<sequence length="223" mass="24025">MAGRAAGRGRGVRGLRSRLRARAADTGGEPERRRDRGHLPDRRGLHSRAGSRRLADQAATCTRGHRVHRRGGGAGHHRRIVRGGAVCGVRVPGRARRVDAGSCGGHRPDRRAGRRRGAAADDAVAARPRGRGRRCRTHPGQPQRGRLSGRVGRRAGLAIPAAAAVRDDPRCGGHRHRQSGGRRGCVDLPAAPRRVRPATGDRLMRARRGARADRHTAGAFPRH</sequence>
<evidence type="ECO:0000313" key="3">
    <source>
        <dbReference type="EMBL" id="CKU27227.1"/>
    </source>
</evidence>
<protein>
    <submittedName>
        <fullName evidence="2">Uncharacterized protein</fullName>
    </submittedName>
</protein>
<feature type="compositionally biased region" description="Basic and acidic residues" evidence="1">
    <location>
        <begin position="29"/>
        <end position="44"/>
    </location>
</feature>
<feature type="compositionally biased region" description="Basic residues" evidence="1">
    <location>
        <begin position="63"/>
        <end position="78"/>
    </location>
</feature>
<feature type="compositionally biased region" description="Basic residues" evidence="1">
    <location>
        <begin position="10"/>
        <end position="21"/>
    </location>
</feature>
<dbReference type="EMBL" id="CNGE01001553">
    <property type="protein sequence ID" value="CKU27227.1"/>
    <property type="molecule type" value="Genomic_DNA"/>
</dbReference>
<evidence type="ECO:0000256" key="1">
    <source>
        <dbReference type="SAM" id="MobiDB-lite"/>
    </source>
</evidence>
<feature type="region of interest" description="Disordered" evidence="1">
    <location>
        <begin position="1"/>
        <end position="78"/>
    </location>
</feature>
<dbReference type="AlphaFoldDB" id="A0A655ADE1"/>
<evidence type="ECO:0000313" key="5">
    <source>
        <dbReference type="Proteomes" id="UP000049023"/>
    </source>
</evidence>
<dbReference type="EMBL" id="CNFU01000843">
    <property type="protein sequence ID" value="CKS61344.1"/>
    <property type="molecule type" value="Genomic_DNA"/>
</dbReference>
<proteinExistence type="predicted"/>
<name>A0A655ADE1_MYCTX</name>
<evidence type="ECO:0000313" key="4">
    <source>
        <dbReference type="Proteomes" id="UP000048948"/>
    </source>
</evidence>
<feature type="compositionally biased region" description="Basic residues" evidence="1">
    <location>
        <begin position="128"/>
        <end position="137"/>
    </location>
</feature>
<gene>
    <name evidence="3" type="ORF">ERS027646_04643</name>
    <name evidence="2" type="ORF">ERS027661_03317</name>
</gene>
<dbReference type="Proteomes" id="UP000049023">
    <property type="component" value="Unassembled WGS sequence"/>
</dbReference>
<evidence type="ECO:0000313" key="2">
    <source>
        <dbReference type="EMBL" id="CKS61344.1"/>
    </source>
</evidence>
<feature type="region of interest" description="Disordered" evidence="1">
    <location>
        <begin position="167"/>
        <end position="223"/>
    </location>
</feature>
<organism evidence="2 5">
    <name type="scientific">Mycobacterium tuberculosis</name>
    <dbReference type="NCBI Taxonomy" id="1773"/>
    <lineage>
        <taxon>Bacteria</taxon>
        <taxon>Bacillati</taxon>
        <taxon>Actinomycetota</taxon>
        <taxon>Actinomycetes</taxon>
        <taxon>Mycobacteriales</taxon>
        <taxon>Mycobacteriaceae</taxon>
        <taxon>Mycobacterium</taxon>
        <taxon>Mycobacterium tuberculosis complex</taxon>
    </lineage>
</organism>
<reference evidence="4 5" key="1">
    <citation type="submission" date="2015-03" db="EMBL/GenBank/DDBJ databases">
        <authorList>
            <consortium name="Pathogen Informatics"/>
        </authorList>
    </citation>
    <scope>NUCLEOTIDE SEQUENCE [LARGE SCALE GENOMIC DNA]</scope>
    <source>
        <strain evidence="3 4">Bir 172</strain>
        <strain evidence="2 5">Bir 187</strain>
    </source>
</reference>
<feature type="region of interest" description="Disordered" evidence="1">
    <location>
        <begin position="96"/>
        <end position="149"/>
    </location>
</feature>
<accession>A0A655ADE1</accession>
<dbReference type="Proteomes" id="UP000048948">
    <property type="component" value="Unassembled WGS sequence"/>
</dbReference>